<dbReference type="EMBL" id="CAJNRE010015126">
    <property type="protein sequence ID" value="CAF2134707.1"/>
    <property type="molecule type" value="Genomic_DNA"/>
</dbReference>
<dbReference type="GO" id="GO:0005634">
    <property type="term" value="C:nucleus"/>
    <property type="evidence" value="ECO:0007669"/>
    <property type="project" value="UniProtKB-SubCell"/>
</dbReference>
<accession>A0A815B8D2</accession>
<dbReference type="InterPro" id="IPR015172">
    <property type="entry name" value="MIF4G-like_typ-1"/>
</dbReference>
<keyword evidence="4" id="KW-0506">mRNA capping</keyword>
<dbReference type="Proteomes" id="UP000663887">
    <property type="component" value="Unassembled WGS sequence"/>
</dbReference>
<dbReference type="SUPFAM" id="SSF48371">
    <property type="entry name" value="ARM repeat"/>
    <property type="match status" value="3"/>
</dbReference>
<dbReference type="Proteomes" id="UP000663866">
    <property type="component" value="Unassembled WGS sequence"/>
</dbReference>
<dbReference type="Proteomes" id="UP000663834">
    <property type="component" value="Unassembled WGS sequence"/>
</dbReference>
<dbReference type="InterPro" id="IPR027159">
    <property type="entry name" value="CBP80"/>
</dbReference>
<dbReference type="InterPro" id="IPR015174">
    <property type="entry name" value="MIF4G-like_typ-2"/>
</dbReference>
<comment type="similarity">
    <text evidence="2">Belongs to the NCBP1 family.</text>
</comment>
<evidence type="ECO:0000313" key="16">
    <source>
        <dbReference type="EMBL" id="CAF3978289.1"/>
    </source>
</evidence>
<dbReference type="SMART" id="SM00543">
    <property type="entry name" value="MIF4G"/>
    <property type="match status" value="1"/>
</dbReference>
<evidence type="ECO:0000256" key="1">
    <source>
        <dbReference type="ARBA" id="ARBA00004123"/>
    </source>
</evidence>
<evidence type="ECO:0000313" key="12">
    <source>
        <dbReference type="EMBL" id="CAF2029659.1"/>
    </source>
</evidence>
<sequence length="959" mass="111702">MATKGGRNRNGGGYSDDEDDDMNNKAQQRQRSTSKHHHHHHHHHRSDRRHIQQQNQPAQQPQQHQQHHQQQQQQLQQQQAYDPNKRRKFGGPDSDELTEDKLQIALFSLGQKVDTALEQTLRDLCTTLCNDLTKHKKVILHLLNQCVQLTPERVTIYSTLVGLLHASVITFGSDFIDTCISAFKEALAEYKFETIQRYIRFLSDLTNVKLVSTSSIIKLYETLLQTTTETNVPQVRTDFFVACVLISLPYSGKILSEKHNTELNRLLYTIDKYVYKRSKIHVPILQVWTSTEPHPQEEYLDCLWAQIKRLNQDEWAESQIFRPYYTYADTLFSDISASIVHDLPTIILPAHIDSLNYPLPKIVFRMFDYTDVPEQFVLPGAHAIERYLIEDEISNIIHTFHTERKDCAIQLTQIRPKNKIPLNYMIVEVIFGHLFKLPRPQHLELFYGSLLLELCKLQPSTLPPVLVQAVDMLFERLNTMKTSCIERFVKWFSYHLSNFQFTWAWQDWINCLDENPESPKIKFIRETLQRCMRLSFHQRVIDFVPEQFYKLVPNKPSPIFKFEEVDPPLFGSEYAQLLTKKFKERAAADDILRILNTVPNLTKDDQALGSASSSSSTANPSSTELTYNMVQIDLFVSSLLWMGSKSFTHSFASLAKYHQLFKVLIETEEQQIQVLKSMYEIWPNHQQMMVVLVDKLVKTQIVECSAVANWIFSSELGSELTNFYVWEILTSTIDKMNRQVDKYQTELLDLRLQLNISAAVQATTVAPSHPDVNRSNEEAMPSIEEKIPEENKMDESEIPAAAAVDDDEEEEEKPATSTLKRRHESDDDDEDEQKSTEKIQSMQISQPPMDEATAKLHEKYEIVEERLSHAREQQKKLYLIVFQRFIMTLSDFLNECETKNVDPVSTPWLKWIIERLQEIFILYHEQVFQYVSTFESLIFTSDIDFCILEVFQQFCALRA</sequence>
<evidence type="ECO:0000313" key="10">
    <source>
        <dbReference type="EMBL" id="CAF1268797.1"/>
    </source>
</evidence>
<evidence type="ECO:0000256" key="5">
    <source>
        <dbReference type="ARBA" id="ARBA00023158"/>
    </source>
</evidence>
<dbReference type="Proteomes" id="UP000663824">
    <property type="component" value="Unassembled WGS sequence"/>
</dbReference>
<comment type="subcellular location">
    <subcellularLocation>
        <location evidence="1">Nucleus</location>
    </subcellularLocation>
</comment>
<dbReference type="Pfam" id="PF09088">
    <property type="entry name" value="MIF4G_like"/>
    <property type="match status" value="1"/>
</dbReference>
<evidence type="ECO:0000313" key="17">
    <source>
        <dbReference type="EMBL" id="CAF4093636.1"/>
    </source>
</evidence>
<dbReference type="EMBL" id="CAJNOW010000260">
    <property type="protein sequence ID" value="CAF1268797.1"/>
    <property type="molecule type" value="Genomic_DNA"/>
</dbReference>
<evidence type="ECO:0000256" key="7">
    <source>
        <dbReference type="ARBA" id="ARBA00023242"/>
    </source>
</evidence>
<dbReference type="Proteomes" id="UP000681720">
    <property type="component" value="Unassembled WGS sequence"/>
</dbReference>
<name>A0A815B8D2_9BILA</name>
<dbReference type="GO" id="GO:0006370">
    <property type="term" value="P:7-methylguanosine mRNA capping"/>
    <property type="evidence" value="ECO:0007669"/>
    <property type="project" value="UniProtKB-KW"/>
</dbReference>
<dbReference type="SUPFAM" id="SSF81995">
    <property type="entry name" value="beta-sandwich domain of Sec23/24"/>
    <property type="match status" value="1"/>
</dbReference>
<dbReference type="EMBL" id="CAJNRF010001868">
    <property type="protein sequence ID" value="CAF2029659.1"/>
    <property type="molecule type" value="Genomic_DNA"/>
</dbReference>
<evidence type="ECO:0000256" key="3">
    <source>
        <dbReference type="ARBA" id="ARBA00022664"/>
    </source>
</evidence>
<feature type="compositionally biased region" description="Basic and acidic residues" evidence="8">
    <location>
        <begin position="771"/>
        <end position="795"/>
    </location>
</feature>
<dbReference type="Proteomes" id="UP000676336">
    <property type="component" value="Unassembled WGS sequence"/>
</dbReference>
<dbReference type="Pfam" id="PF02854">
    <property type="entry name" value="MIF4G"/>
    <property type="match status" value="1"/>
</dbReference>
<dbReference type="EMBL" id="CAJOBJ010008186">
    <property type="protein sequence ID" value="CAF4105639.1"/>
    <property type="molecule type" value="Genomic_DNA"/>
</dbReference>
<dbReference type="Gene3D" id="1.25.40.180">
    <property type="match status" value="3"/>
</dbReference>
<evidence type="ECO:0000313" key="18">
    <source>
        <dbReference type="EMBL" id="CAF4105639.1"/>
    </source>
</evidence>
<dbReference type="AlphaFoldDB" id="A0A815B8D2"/>
<evidence type="ECO:0000256" key="6">
    <source>
        <dbReference type="ARBA" id="ARBA00023187"/>
    </source>
</evidence>
<dbReference type="GO" id="GO:0031047">
    <property type="term" value="P:regulatory ncRNA-mediated gene silencing"/>
    <property type="evidence" value="ECO:0007669"/>
    <property type="project" value="UniProtKB-KW"/>
</dbReference>
<dbReference type="GO" id="GO:0000339">
    <property type="term" value="F:RNA cap binding"/>
    <property type="evidence" value="ECO:0007669"/>
    <property type="project" value="InterPro"/>
</dbReference>
<feature type="region of interest" description="Disordered" evidence="8">
    <location>
        <begin position="1"/>
        <end position="95"/>
    </location>
</feature>
<feature type="domain" description="MIF4G" evidence="9">
    <location>
        <begin position="103"/>
        <end position="311"/>
    </location>
</feature>
<gene>
    <name evidence="11" type="ORF">CJN711_LOCUS22084</name>
    <name evidence="18" type="ORF">GIL414_LOCUS17321</name>
    <name evidence="10" type="ORF">KQP761_LOCUS3183</name>
    <name evidence="13" type="ORF">MBJ925_LOCUS28297</name>
    <name evidence="17" type="ORF">OVN521_LOCUS20502</name>
    <name evidence="15" type="ORF">SMN809_LOCUS4112</name>
    <name evidence="16" type="ORF">UXM345_LOCUS14890</name>
    <name evidence="12" type="ORF">WKI299_LOCUS6440</name>
    <name evidence="14" type="ORF">XDN619_LOCUS34997</name>
</gene>
<dbReference type="EMBL" id="CAJNOV010010380">
    <property type="protein sequence ID" value="CAF1403350.1"/>
    <property type="molecule type" value="Genomic_DNA"/>
</dbReference>
<dbReference type="EMBL" id="CAJNRG010017987">
    <property type="protein sequence ID" value="CAF2244690.1"/>
    <property type="molecule type" value="Genomic_DNA"/>
</dbReference>
<comment type="caution">
    <text evidence="10">The sequence shown here is derived from an EMBL/GenBank/DDBJ whole genome shotgun (WGS) entry which is preliminary data.</text>
</comment>
<feature type="region of interest" description="Disordered" evidence="8">
    <location>
        <begin position="766"/>
        <end position="849"/>
    </location>
</feature>
<dbReference type="GO" id="GO:0008380">
    <property type="term" value="P:RNA splicing"/>
    <property type="evidence" value="ECO:0007669"/>
    <property type="project" value="UniProtKB-KW"/>
</dbReference>
<keyword evidence="6" id="KW-0508">mRNA splicing</keyword>
<dbReference type="Proteomes" id="UP000663842">
    <property type="component" value="Unassembled WGS sequence"/>
</dbReference>
<evidence type="ECO:0000313" key="11">
    <source>
        <dbReference type="EMBL" id="CAF1403350.1"/>
    </source>
</evidence>
<evidence type="ECO:0000256" key="4">
    <source>
        <dbReference type="ARBA" id="ARBA00023042"/>
    </source>
</evidence>
<dbReference type="Proteomes" id="UP000663855">
    <property type="component" value="Unassembled WGS sequence"/>
</dbReference>
<keyword evidence="5" id="KW-0943">RNA-mediated gene silencing</keyword>
<dbReference type="Proteomes" id="UP000663856">
    <property type="component" value="Unassembled WGS sequence"/>
</dbReference>
<dbReference type="PANTHER" id="PTHR12412">
    <property type="entry name" value="CAP BINDING PROTEIN"/>
    <property type="match status" value="1"/>
</dbReference>
<protein>
    <recommendedName>
        <fullName evidence="9">MIF4G domain-containing protein</fullName>
    </recommendedName>
</protein>
<dbReference type="PANTHER" id="PTHR12412:SF2">
    <property type="entry name" value="NUCLEAR CAP-BINDING PROTEIN SUBUNIT 1"/>
    <property type="match status" value="1"/>
</dbReference>
<dbReference type="InterPro" id="IPR003890">
    <property type="entry name" value="MIF4G-like_typ-3"/>
</dbReference>
<evidence type="ECO:0000313" key="14">
    <source>
        <dbReference type="EMBL" id="CAF2244690.1"/>
    </source>
</evidence>
<evidence type="ECO:0000313" key="19">
    <source>
        <dbReference type="Proteomes" id="UP000663834"/>
    </source>
</evidence>
<dbReference type="FunFam" id="1.25.40.180:FF:000010">
    <property type="entry name" value="Nuclear cap-binding protein subunit 1"/>
    <property type="match status" value="1"/>
</dbReference>
<dbReference type="OrthoDB" id="10252707at2759"/>
<dbReference type="GO" id="GO:0006406">
    <property type="term" value="P:mRNA export from nucleus"/>
    <property type="evidence" value="ECO:0007669"/>
    <property type="project" value="InterPro"/>
</dbReference>
<evidence type="ECO:0000313" key="13">
    <source>
        <dbReference type="EMBL" id="CAF2134707.1"/>
    </source>
</evidence>
<keyword evidence="3" id="KW-0507">mRNA processing</keyword>
<dbReference type="EMBL" id="CAJOBF010001726">
    <property type="protein sequence ID" value="CAF3978289.1"/>
    <property type="molecule type" value="Genomic_DNA"/>
</dbReference>
<feature type="compositionally biased region" description="Basic residues" evidence="8">
    <location>
        <begin position="32"/>
        <end position="48"/>
    </location>
</feature>
<evidence type="ECO:0000313" key="20">
    <source>
        <dbReference type="Proteomes" id="UP000663866"/>
    </source>
</evidence>
<keyword evidence="20" id="KW-1185">Reference proteome</keyword>
<feature type="compositionally biased region" description="Low complexity" evidence="8">
    <location>
        <begin position="52"/>
        <end position="79"/>
    </location>
</feature>
<evidence type="ECO:0000256" key="2">
    <source>
        <dbReference type="ARBA" id="ARBA00007413"/>
    </source>
</evidence>
<reference evidence="10" key="1">
    <citation type="submission" date="2021-02" db="EMBL/GenBank/DDBJ databases">
        <authorList>
            <person name="Nowell W R."/>
        </authorList>
    </citation>
    <scope>NUCLEOTIDE SEQUENCE</scope>
</reference>
<evidence type="ECO:0000256" key="8">
    <source>
        <dbReference type="SAM" id="MobiDB-lite"/>
    </source>
</evidence>
<dbReference type="EMBL" id="CAJOBG010004070">
    <property type="protein sequence ID" value="CAF4093636.1"/>
    <property type="molecule type" value="Genomic_DNA"/>
</dbReference>
<proteinExistence type="inferred from homology"/>
<dbReference type="EMBL" id="CAJOBI010000920">
    <property type="protein sequence ID" value="CAF3852786.1"/>
    <property type="molecule type" value="Genomic_DNA"/>
</dbReference>
<dbReference type="GO" id="GO:0005846">
    <property type="term" value="C:nuclear cap binding complex"/>
    <property type="evidence" value="ECO:0007669"/>
    <property type="project" value="InterPro"/>
</dbReference>
<dbReference type="GO" id="GO:0000184">
    <property type="term" value="P:nuclear-transcribed mRNA catabolic process, nonsense-mediated decay"/>
    <property type="evidence" value="ECO:0007669"/>
    <property type="project" value="TreeGrafter"/>
</dbReference>
<dbReference type="Pfam" id="PF09090">
    <property type="entry name" value="MIF4G_like_2"/>
    <property type="match status" value="1"/>
</dbReference>
<dbReference type="InterPro" id="IPR016024">
    <property type="entry name" value="ARM-type_fold"/>
</dbReference>
<evidence type="ECO:0000259" key="9">
    <source>
        <dbReference type="SMART" id="SM00543"/>
    </source>
</evidence>
<dbReference type="GO" id="GO:0003729">
    <property type="term" value="F:mRNA binding"/>
    <property type="evidence" value="ECO:0007669"/>
    <property type="project" value="TreeGrafter"/>
</dbReference>
<evidence type="ECO:0000313" key="15">
    <source>
        <dbReference type="EMBL" id="CAF3852786.1"/>
    </source>
</evidence>
<organism evidence="10 19">
    <name type="scientific">Rotaria magnacalcarata</name>
    <dbReference type="NCBI Taxonomy" id="392030"/>
    <lineage>
        <taxon>Eukaryota</taxon>
        <taxon>Metazoa</taxon>
        <taxon>Spiralia</taxon>
        <taxon>Gnathifera</taxon>
        <taxon>Rotifera</taxon>
        <taxon>Eurotatoria</taxon>
        <taxon>Bdelloidea</taxon>
        <taxon>Philodinida</taxon>
        <taxon>Philodinidae</taxon>
        <taxon>Rotaria</taxon>
    </lineage>
</organism>
<keyword evidence="7" id="KW-0539">Nucleus</keyword>